<dbReference type="Proteomes" id="UP000477651">
    <property type="component" value="Unassembled WGS sequence"/>
</dbReference>
<keyword evidence="14" id="KW-1185">Reference proteome</keyword>
<keyword evidence="6 11" id="KW-0808">Transferase</keyword>
<accession>A0A6L9Y6M3</accession>
<organism evidence="13 14">
    <name type="scientific">Pelistega ratti</name>
    <dbReference type="NCBI Taxonomy" id="2652177"/>
    <lineage>
        <taxon>Bacteria</taxon>
        <taxon>Pseudomonadati</taxon>
        <taxon>Pseudomonadota</taxon>
        <taxon>Betaproteobacteria</taxon>
        <taxon>Burkholderiales</taxon>
        <taxon>Alcaligenaceae</taxon>
        <taxon>Pelistega</taxon>
    </lineage>
</organism>
<dbReference type="NCBIfam" id="TIGR01474">
    <property type="entry name" value="ubiA_proteo"/>
    <property type="match status" value="1"/>
</dbReference>
<dbReference type="HAMAP" id="MF_01635">
    <property type="entry name" value="UbiA"/>
    <property type="match status" value="1"/>
</dbReference>
<dbReference type="FunFam" id="1.20.120.1780:FF:000001">
    <property type="entry name" value="4-hydroxybenzoate octaprenyltransferase"/>
    <property type="match status" value="1"/>
</dbReference>
<name>A0A6L9Y6M3_9BURK</name>
<dbReference type="RefSeq" id="WP_163764206.1">
    <property type="nucleotide sequence ID" value="NZ_JAAGYR010000006.1"/>
</dbReference>
<dbReference type="InterPro" id="IPR006370">
    <property type="entry name" value="HB_polyprenyltransferase-like"/>
</dbReference>
<feature type="transmembrane region" description="Helical" evidence="11">
    <location>
        <begin position="226"/>
        <end position="246"/>
    </location>
</feature>
<feature type="transmembrane region" description="Helical" evidence="11">
    <location>
        <begin position="106"/>
        <end position="129"/>
    </location>
</feature>
<evidence type="ECO:0000256" key="10">
    <source>
        <dbReference type="ARBA" id="ARBA00023136"/>
    </source>
</evidence>
<dbReference type="PROSITE" id="PS00943">
    <property type="entry name" value="UBIA"/>
    <property type="match status" value="1"/>
</dbReference>
<evidence type="ECO:0000256" key="5">
    <source>
        <dbReference type="ARBA" id="ARBA00022519"/>
    </source>
</evidence>
<feature type="transmembrane region" description="Helical" evidence="11">
    <location>
        <begin position="252"/>
        <end position="270"/>
    </location>
</feature>
<dbReference type="EC" id="2.5.1.39" evidence="11 12"/>
<dbReference type="GO" id="GO:0005886">
    <property type="term" value="C:plasma membrane"/>
    <property type="evidence" value="ECO:0007669"/>
    <property type="project" value="UniProtKB-SubCell"/>
</dbReference>
<evidence type="ECO:0000256" key="1">
    <source>
        <dbReference type="ARBA" id="ARBA00001946"/>
    </source>
</evidence>
<keyword evidence="10 11" id="KW-0472">Membrane</keyword>
<sequence length="303" mass="34668">MSIEKPDLSDIHHNDWVDRHLHPSLQPYARLARLDRPVGTWLTLLPCIAALIQAAHGIPDFWRLLVFSLGALLMRSAGSTINDIWDRDFDKHVERTRFRPLTSGQVTLKQAVIFLFIQLMAAALLLFFINSYSRWLAVILVPLVIIYPLCKRFTYWPQAVLGAAFNWGMLMAWTDTANTLPCGAVYMWLGALTWQIGYDTLYAYTDIKDDERLGLRSTARRFGNKGIYWLSGFYAVSILFWGLAGITLSMHWLYYVAMVLVAIHLFWQLKSFDLQRPEKSHALFKANIYTGLLLVIAALLGVL</sequence>
<keyword evidence="9 11" id="KW-1133">Transmembrane helix</keyword>
<feature type="transmembrane region" description="Helical" evidence="11">
    <location>
        <begin position="282"/>
        <end position="302"/>
    </location>
</feature>
<comment type="function">
    <text evidence="11">Catalyzes the prenylation of para-hydroxybenzoate (PHB) with an all-trans polyprenyl group. Mediates the second step in the final reaction sequence of ubiquinone-8 (UQ-8) biosynthesis, which is the condensation of the polyisoprenoid side chain with PHB, generating the first membrane-bound Q intermediate 3-octaprenyl-4-hydroxybenzoate.</text>
</comment>
<evidence type="ECO:0000256" key="2">
    <source>
        <dbReference type="ARBA" id="ARBA00004141"/>
    </source>
</evidence>
<dbReference type="Pfam" id="PF01040">
    <property type="entry name" value="UbiA"/>
    <property type="match status" value="1"/>
</dbReference>
<evidence type="ECO:0000256" key="9">
    <source>
        <dbReference type="ARBA" id="ARBA00022989"/>
    </source>
</evidence>
<reference evidence="13 14" key="1">
    <citation type="submission" date="2020-02" db="EMBL/GenBank/DDBJ databases">
        <title>Pelistega sp. NLN82 were isolated from wild rodents of the Hainan Island.</title>
        <authorList>
            <person name="Niu N."/>
            <person name="Zhou J."/>
        </authorList>
    </citation>
    <scope>NUCLEOTIDE SEQUENCE [LARGE SCALE GENOMIC DNA]</scope>
    <source>
        <strain evidence="13 14">NLN82</strain>
    </source>
</reference>
<evidence type="ECO:0000313" key="13">
    <source>
        <dbReference type="EMBL" id="NEN75557.1"/>
    </source>
</evidence>
<dbReference type="PANTHER" id="PTHR11048:SF28">
    <property type="entry name" value="4-HYDROXYBENZOATE POLYPRENYLTRANSFERASE, MITOCHONDRIAL"/>
    <property type="match status" value="1"/>
</dbReference>
<evidence type="ECO:0000256" key="8">
    <source>
        <dbReference type="ARBA" id="ARBA00022692"/>
    </source>
</evidence>
<dbReference type="EMBL" id="JAAGYR010000006">
    <property type="protein sequence ID" value="NEN75557.1"/>
    <property type="molecule type" value="Genomic_DNA"/>
</dbReference>
<dbReference type="Gene3D" id="1.10.357.140">
    <property type="entry name" value="UbiA prenyltransferase"/>
    <property type="match status" value="1"/>
</dbReference>
<keyword evidence="5 11" id="KW-0997">Cell inner membrane</keyword>
<comment type="similarity">
    <text evidence="3 11">Belongs to the UbiA prenyltransferase family.</text>
</comment>
<evidence type="ECO:0000256" key="4">
    <source>
        <dbReference type="ARBA" id="ARBA00022475"/>
    </source>
</evidence>
<comment type="pathway">
    <text evidence="11">Cofactor biosynthesis; ubiquinone biosynthesis.</text>
</comment>
<comment type="subcellular location">
    <subcellularLocation>
        <location evidence="11">Cell inner membrane</location>
        <topology evidence="11">Multi-pass membrane protein</topology>
    </subcellularLocation>
    <subcellularLocation>
        <location evidence="2">Membrane</location>
        <topology evidence="2">Multi-pass membrane protein</topology>
    </subcellularLocation>
</comment>
<evidence type="ECO:0000256" key="12">
    <source>
        <dbReference type="NCBIfam" id="TIGR01474"/>
    </source>
</evidence>
<keyword evidence="4 11" id="KW-1003">Cell membrane</keyword>
<dbReference type="InterPro" id="IPR000537">
    <property type="entry name" value="UbiA_prenyltransferase"/>
</dbReference>
<keyword evidence="7 11" id="KW-0831">Ubiquinone biosynthesis</keyword>
<comment type="catalytic activity">
    <reaction evidence="11">
        <text>all-trans-octaprenyl diphosphate + 4-hydroxybenzoate = 4-hydroxy-3-(all-trans-octaprenyl)benzoate + diphosphate</text>
        <dbReference type="Rhea" id="RHEA:27782"/>
        <dbReference type="ChEBI" id="CHEBI:1617"/>
        <dbReference type="ChEBI" id="CHEBI:17879"/>
        <dbReference type="ChEBI" id="CHEBI:33019"/>
        <dbReference type="ChEBI" id="CHEBI:57711"/>
        <dbReference type="EC" id="2.5.1.39"/>
    </reaction>
</comment>
<dbReference type="PANTHER" id="PTHR11048">
    <property type="entry name" value="PRENYLTRANSFERASES"/>
    <property type="match status" value="1"/>
</dbReference>
<evidence type="ECO:0000256" key="11">
    <source>
        <dbReference type="HAMAP-Rule" id="MF_01635"/>
    </source>
</evidence>
<comment type="caution">
    <text evidence="13">The sequence shown here is derived from an EMBL/GenBank/DDBJ whole genome shotgun (WGS) entry which is preliminary data.</text>
</comment>
<dbReference type="UniPathway" id="UPA00232"/>
<evidence type="ECO:0000256" key="7">
    <source>
        <dbReference type="ARBA" id="ARBA00022688"/>
    </source>
</evidence>
<feature type="transmembrane region" description="Helical" evidence="11">
    <location>
        <begin position="135"/>
        <end position="150"/>
    </location>
</feature>
<feature type="transmembrane region" description="Helical" evidence="11">
    <location>
        <begin position="38"/>
        <end position="58"/>
    </location>
</feature>
<proteinExistence type="inferred from homology"/>
<keyword evidence="11" id="KW-0460">Magnesium</keyword>
<dbReference type="GO" id="GO:0008412">
    <property type="term" value="F:4-hydroxybenzoate polyprenyltransferase activity"/>
    <property type="evidence" value="ECO:0007669"/>
    <property type="project" value="UniProtKB-UniRule"/>
</dbReference>
<evidence type="ECO:0000313" key="14">
    <source>
        <dbReference type="Proteomes" id="UP000477651"/>
    </source>
</evidence>
<comment type="cofactor">
    <cofactor evidence="1 11">
        <name>Mg(2+)</name>
        <dbReference type="ChEBI" id="CHEBI:18420"/>
    </cofactor>
</comment>
<gene>
    <name evidence="11" type="primary">ubiA</name>
    <name evidence="13" type="ORF">F9B74_04340</name>
</gene>
<dbReference type="FunFam" id="1.10.357.140:FF:000008">
    <property type="entry name" value="4-hydroxybenzoate octaprenyltransferase"/>
    <property type="match status" value="1"/>
</dbReference>
<dbReference type="GO" id="GO:0006744">
    <property type="term" value="P:ubiquinone biosynthetic process"/>
    <property type="evidence" value="ECO:0007669"/>
    <property type="project" value="UniProtKB-UniRule"/>
</dbReference>
<evidence type="ECO:0000256" key="3">
    <source>
        <dbReference type="ARBA" id="ARBA00005985"/>
    </source>
</evidence>
<dbReference type="Gene3D" id="1.20.120.1780">
    <property type="entry name" value="UbiA prenyltransferase"/>
    <property type="match status" value="1"/>
</dbReference>
<dbReference type="InterPro" id="IPR039653">
    <property type="entry name" value="Prenyltransferase"/>
</dbReference>
<dbReference type="AlphaFoldDB" id="A0A6L9Y6M3"/>
<dbReference type="InterPro" id="IPR044878">
    <property type="entry name" value="UbiA_sf"/>
</dbReference>
<protein>
    <recommendedName>
        <fullName evidence="11 12">4-hydroxybenzoate octaprenyltransferase</fullName>
        <ecNumber evidence="11 12">2.5.1.39</ecNumber>
    </recommendedName>
    <alternativeName>
        <fullName evidence="11">4-HB polyprenyltransferase</fullName>
    </alternativeName>
</protein>
<evidence type="ECO:0000256" key="6">
    <source>
        <dbReference type="ARBA" id="ARBA00022679"/>
    </source>
</evidence>
<feature type="transmembrane region" description="Helical" evidence="11">
    <location>
        <begin position="185"/>
        <end position="205"/>
    </location>
</feature>
<dbReference type="InterPro" id="IPR030470">
    <property type="entry name" value="UbiA_prenylTrfase_CS"/>
</dbReference>
<dbReference type="CDD" id="cd13959">
    <property type="entry name" value="PT_UbiA_COQ2"/>
    <property type="match status" value="1"/>
</dbReference>
<keyword evidence="8 11" id="KW-0812">Transmembrane</keyword>